<gene>
    <name evidence="5" type="ORF">H9Q76_09980</name>
</gene>
<dbReference type="PROSITE" id="PS01124">
    <property type="entry name" value="HTH_ARAC_FAMILY_2"/>
    <property type="match status" value="1"/>
</dbReference>
<feature type="domain" description="HTH araC/xylS-type" evidence="4">
    <location>
        <begin position="8"/>
        <end position="106"/>
    </location>
</feature>
<dbReference type="InterPro" id="IPR018060">
    <property type="entry name" value="HTH_AraC"/>
</dbReference>
<keyword evidence="1" id="KW-0805">Transcription regulation</keyword>
<dbReference type="InterPro" id="IPR011256">
    <property type="entry name" value="Reg_factor_effector_dom_sf"/>
</dbReference>
<reference evidence="5 6" key="1">
    <citation type="submission" date="2020-08" db="EMBL/GenBank/DDBJ databases">
        <authorList>
            <person name="Liu C."/>
            <person name="Sun Q."/>
        </authorList>
    </citation>
    <scope>NUCLEOTIDE SEQUENCE [LARGE SCALE GENOMIC DNA]</scope>
    <source>
        <strain evidence="5 6">NSJ-4</strain>
    </source>
</reference>
<name>A0A7G9FKI3_9FIRM</name>
<keyword evidence="3" id="KW-0804">Transcription</keyword>
<evidence type="ECO:0000256" key="1">
    <source>
        <dbReference type="ARBA" id="ARBA00023015"/>
    </source>
</evidence>
<proteinExistence type="predicted"/>
<dbReference type="InterPro" id="IPR050959">
    <property type="entry name" value="MarA-like"/>
</dbReference>
<dbReference type="SUPFAM" id="SSF46689">
    <property type="entry name" value="Homeodomain-like"/>
    <property type="match status" value="2"/>
</dbReference>
<evidence type="ECO:0000259" key="4">
    <source>
        <dbReference type="PROSITE" id="PS01124"/>
    </source>
</evidence>
<dbReference type="InterPro" id="IPR010499">
    <property type="entry name" value="AraC_E-bd"/>
</dbReference>
<dbReference type="SUPFAM" id="SSF55136">
    <property type="entry name" value="Probable bacterial effector-binding domain"/>
    <property type="match status" value="1"/>
</dbReference>
<dbReference type="Gene3D" id="3.20.80.10">
    <property type="entry name" value="Regulatory factor, effector binding domain"/>
    <property type="match status" value="1"/>
</dbReference>
<keyword evidence="2" id="KW-0238">DNA-binding</keyword>
<dbReference type="InterPro" id="IPR009057">
    <property type="entry name" value="Homeodomain-like_sf"/>
</dbReference>
<dbReference type="PANTHER" id="PTHR47504">
    <property type="entry name" value="RIGHT ORIGIN-BINDING PROTEIN"/>
    <property type="match status" value="1"/>
</dbReference>
<dbReference type="SMART" id="SM00871">
    <property type="entry name" value="AraC_E_bind"/>
    <property type="match status" value="1"/>
</dbReference>
<evidence type="ECO:0000256" key="2">
    <source>
        <dbReference type="ARBA" id="ARBA00023125"/>
    </source>
</evidence>
<dbReference type="EMBL" id="CP060632">
    <property type="protein sequence ID" value="QNL99064.1"/>
    <property type="molecule type" value="Genomic_DNA"/>
</dbReference>
<evidence type="ECO:0000313" key="5">
    <source>
        <dbReference type="EMBL" id="QNL99064.1"/>
    </source>
</evidence>
<dbReference type="Gene3D" id="1.10.10.60">
    <property type="entry name" value="Homeodomain-like"/>
    <property type="match status" value="2"/>
</dbReference>
<dbReference type="PROSITE" id="PS00041">
    <property type="entry name" value="HTH_ARAC_FAMILY_1"/>
    <property type="match status" value="1"/>
</dbReference>
<dbReference type="RefSeq" id="WP_118671563.1">
    <property type="nucleotide sequence ID" value="NZ_CP060632.1"/>
</dbReference>
<dbReference type="GO" id="GO:0003700">
    <property type="term" value="F:DNA-binding transcription factor activity"/>
    <property type="evidence" value="ECO:0007669"/>
    <property type="project" value="InterPro"/>
</dbReference>
<evidence type="ECO:0000256" key="3">
    <source>
        <dbReference type="ARBA" id="ARBA00023163"/>
    </source>
</evidence>
<dbReference type="SMART" id="SM00342">
    <property type="entry name" value="HTH_ARAC"/>
    <property type="match status" value="1"/>
</dbReference>
<dbReference type="Pfam" id="PF14526">
    <property type="entry name" value="Cass2"/>
    <property type="match status" value="1"/>
</dbReference>
<dbReference type="Pfam" id="PF12833">
    <property type="entry name" value="HTH_18"/>
    <property type="match status" value="1"/>
</dbReference>
<evidence type="ECO:0000313" key="6">
    <source>
        <dbReference type="Proteomes" id="UP000515819"/>
    </source>
</evidence>
<organism evidence="5 6">
    <name type="scientific">Wujia chipingensis</name>
    <dbReference type="NCBI Taxonomy" id="2763670"/>
    <lineage>
        <taxon>Bacteria</taxon>
        <taxon>Bacillati</taxon>
        <taxon>Bacillota</taxon>
        <taxon>Clostridia</taxon>
        <taxon>Lachnospirales</taxon>
        <taxon>Lachnospiraceae</taxon>
        <taxon>Wujia</taxon>
    </lineage>
</organism>
<dbReference type="InterPro" id="IPR029441">
    <property type="entry name" value="Cass2"/>
</dbReference>
<dbReference type="PANTHER" id="PTHR47504:SF5">
    <property type="entry name" value="RIGHT ORIGIN-BINDING PROTEIN"/>
    <property type="match status" value="1"/>
</dbReference>
<protein>
    <submittedName>
        <fullName evidence="5">AraC family transcriptional regulator</fullName>
    </submittedName>
</protein>
<sequence>MEWLTAIRKSIDYIEEHLNDNISAQDVAEQVYVSPLHFQRGFLIMTGYSISEYIRNRKLYMAALELKKANRKVIDVAFDYGYDTPDSFTKAFTRFHGISPVQVKQGGDIRTFLPLSVKITVQGGDKMDYKITKMFGFKVIGFAKEFSFDTAYEEIPKYWDEICEKYAANVYAGNPPANPYEKAFVENCIGEYGICIDDGKAADKGKFTYLVAGKYAGGEVPEGMMLYEFEQGEWAVFDCVGAIPEALQSLNTRIFKEWLPGNADYEISGNANVEWYDCVNGENTDADYHSAIWIPVKRK</sequence>
<accession>A0A7G9FKI3</accession>
<dbReference type="KEGG" id="wcp:H9Q76_09980"/>
<dbReference type="GO" id="GO:0043565">
    <property type="term" value="F:sequence-specific DNA binding"/>
    <property type="evidence" value="ECO:0007669"/>
    <property type="project" value="InterPro"/>
</dbReference>
<dbReference type="Proteomes" id="UP000515819">
    <property type="component" value="Chromosome"/>
</dbReference>
<keyword evidence="6" id="KW-1185">Reference proteome</keyword>
<dbReference type="AlphaFoldDB" id="A0A7G9FKI3"/>
<dbReference type="InterPro" id="IPR018062">
    <property type="entry name" value="HTH_AraC-typ_CS"/>
</dbReference>